<keyword evidence="1" id="KW-0862">Zinc</keyword>
<dbReference type="PROSITE" id="PS00028">
    <property type="entry name" value="ZINC_FINGER_C2H2_1"/>
    <property type="match status" value="1"/>
</dbReference>
<protein>
    <recommendedName>
        <fullName evidence="2">C2H2-type domain-containing protein</fullName>
    </recommendedName>
</protein>
<gene>
    <name evidence="3" type="ORF">QBC40DRAFT_249586</name>
</gene>
<comment type="caution">
    <text evidence="3">The sequence shown here is derived from an EMBL/GenBank/DDBJ whole genome shotgun (WGS) entry which is preliminary data.</text>
</comment>
<reference evidence="3" key="1">
    <citation type="journal article" date="2023" name="Mol. Phylogenet. Evol.">
        <title>Genome-scale phylogeny and comparative genomics of the fungal order Sordariales.</title>
        <authorList>
            <person name="Hensen N."/>
            <person name="Bonometti L."/>
            <person name="Westerberg I."/>
            <person name="Brannstrom I.O."/>
            <person name="Guillou S."/>
            <person name="Cros-Aarteil S."/>
            <person name="Calhoun S."/>
            <person name="Haridas S."/>
            <person name="Kuo A."/>
            <person name="Mondo S."/>
            <person name="Pangilinan J."/>
            <person name="Riley R."/>
            <person name="LaButti K."/>
            <person name="Andreopoulos B."/>
            <person name="Lipzen A."/>
            <person name="Chen C."/>
            <person name="Yan M."/>
            <person name="Daum C."/>
            <person name="Ng V."/>
            <person name="Clum A."/>
            <person name="Steindorff A."/>
            <person name="Ohm R.A."/>
            <person name="Martin F."/>
            <person name="Silar P."/>
            <person name="Natvig D.O."/>
            <person name="Lalanne C."/>
            <person name="Gautier V."/>
            <person name="Ament-Velasquez S.L."/>
            <person name="Kruys A."/>
            <person name="Hutchinson M.I."/>
            <person name="Powell A.J."/>
            <person name="Barry K."/>
            <person name="Miller A.N."/>
            <person name="Grigoriev I.V."/>
            <person name="Debuchy R."/>
            <person name="Gladieux P."/>
            <person name="Hiltunen Thoren M."/>
            <person name="Johannesson H."/>
        </authorList>
    </citation>
    <scope>NUCLEOTIDE SEQUENCE</scope>
    <source>
        <strain evidence="3">CBS 315.58</strain>
    </source>
</reference>
<dbReference type="PANTHER" id="PTHR37535">
    <property type="entry name" value="FLUG DOMAIN PROTEIN"/>
    <property type="match status" value="1"/>
</dbReference>
<evidence type="ECO:0000313" key="3">
    <source>
        <dbReference type="EMBL" id="KAK4204850.1"/>
    </source>
</evidence>
<organism evidence="3 4">
    <name type="scientific">Triangularia verruculosa</name>
    <dbReference type="NCBI Taxonomy" id="2587418"/>
    <lineage>
        <taxon>Eukaryota</taxon>
        <taxon>Fungi</taxon>
        <taxon>Dikarya</taxon>
        <taxon>Ascomycota</taxon>
        <taxon>Pezizomycotina</taxon>
        <taxon>Sordariomycetes</taxon>
        <taxon>Sordariomycetidae</taxon>
        <taxon>Sordariales</taxon>
        <taxon>Podosporaceae</taxon>
        <taxon>Triangularia</taxon>
    </lineage>
</organism>
<dbReference type="SMART" id="SM00355">
    <property type="entry name" value="ZnF_C2H2"/>
    <property type="match status" value="3"/>
</dbReference>
<dbReference type="Proteomes" id="UP001303160">
    <property type="component" value="Unassembled WGS sequence"/>
</dbReference>
<dbReference type="InterPro" id="IPR013087">
    <property type="entry name" value="Znf_C2H2_type"/>
</dbReference>
<accession>A0AAN7B1F2</accession>
<evidence type="ECO:0000313" key="4">
    <source>
        <dbReference type="Proteomes" id="UP001303160"/>
    </source>
</evidence>
<feature type="domain" description="C2H2-type" evidence="2">
    <location>
        <begin position="552"/>
        <end position="580"/>
    </location>
</feature>
<keyword evidence="4" id="KW-1185">Reference proteome</keyword>
<dbReference type="InterPro" id="IPR021842">
    <property type="entry name" value="DUF3435"/>
</dbReference>
<dbReference type="Gene3D" id="3.30.160.60">
    <property type="entry name" value="Classic Zinc Finger"/>
    <property type="match status" value="1"/>
</dbReference>
<dbReference type="Pfam" id="PF11917">
    <property type="entry name" value="DUF3435"/>
    <property type="match status" value="1"/>
</dbReference>
<dbReference type="PANTHER" id="PTHR37535:SF3">
    <property type="entry name" value="FLUG DOMAIN-CONTAINING PROTEIN"/>
    <property type="match status" value="1"/>
</dbReference>
<evidence type="ECO:0000259" key="2">
    <source>
        <dbReference type="PROSITE" id="PS50157"/>
    </source>
</evidence>
<dbReference type="AlphaFoldDB" id="A0AAN7B1F2"/>
<dbReference type="GO" id="GO:0008270">
    <property type="term" value="F:zinc ion binding"/>
    <property type="evidence" value="ECO:0007669"/>
    <property type="project" value="UniProtKB-KW"/>
</dbReference>
<name>A0AAN7B1F2_9PEZI</name>
<evidence type="ECO:0000256" key="1">
    <source>
        <dbReference type="PROSITE-ProRule" id="PRU00042"/>
    </source>
</evidence>
<dbReference type="EMBL" id="MU863879">
    <property type="protein sequence ID" value="KAK4204850.1"/>
    <property type="molecule type" value="Genomic_DNA"/>
</dbReference>
<keyword evidence="1" id="KW-0479">Metal-binding</keyword>
<proteinExistence type="predicted"/>
<reference evidence="3" key="2">
    <citation type="submission" date="2023-05" db="EMBL/GenBank/DDBJ databases">
        <authorList>
            <consortium name="Lawrence Berkeley National Laboratory"/>
            <person name="Steindorff A."/>
            <person name="Hensen N."/>
            <person name="Bonometti L."/>
            <person name="Westerberg I."/>
            <person name="Brannstrom I.O."/>
            <person name="Guillou S."/>
            <person name="Cros-Aarteil S."/>
            <person name="Calhoun S."/>
            <person name="Haridas S."/>
            <person name="Kuo A."/>
            <person name="Mondo S."/>
            <person name="Pangilinan J."/>
            <person name="Riley R."/>
            <person name="Labutti K."/>
            <person name="Andreopoulos B."/>
            <person name="Lipzen A."/>
            <person name="Chen C."/>
            <person name="Yanf M."/>
            <person name="Daum C."/>
            <person name="Ng V."/>
            <person name="Clum A."/>
            <person name="Ohm R."/>
            <person name="Martin F."/>
            <person name="Silar P."/>
            <person name="Natvig D."/>
            <person name="Lalanne C."/>
            <person name="Gautier V."/>
            <person name="Ament-Velasquez S.L."/>
            <person name="Kruys A."/>
            <person name="Hutchinson M.I."/>
            <person name="Powell A.J."/>
            <person name="Barry K."/>
            <person name="Miller A.N."/>
            <person name="Grigoriev I.V."/>
            <person name="Debuchy R."/>
            <person name="Gladieux P."/>
            <person name="Thoren M.H."/>
            <person name="Johannesson H."/>
        </authorList>
    </citation>
    <scope>NUCLEOTIDE SEQUENCE</scope>
    <source>
        <strain evidence="3">CBS 315.58</strain>
    </source>
</reference>
<keyword evidence="1" id="KW-0863">Zinc-finger</keyword>
<sequence length="760" mass="86524">MVDLDARRRRAQQGPQATDIVSSYTRKLRPRVEDDRTRLWQRWNFYHHDVTNHPDPDSIWVDLCRNCPKAIAECQCFLDDYVFSSVVTRPTLDPTVMKEVQGVTTILTVREYWKALVLEADYRIIRPKRERDLDNALWCNLTRLPGPRANRGAAVVFIDTWIVRELAANHELSPYQTFVKKEATAEDIMLVLSTLWVRAKDIHCDASTRVAFYATLLLASLGFRPGVVTGLSYDQVRLGLVRDPENPGGHKMVAEITLHQNKQHFQVYKHQHNIVSFFVVPIPCRLVCLVTFIAAQALHHNAFSTPFSSFDELLQRPLLEDNDILWLSWKPEMAGGTCSSCPIISIVICGTEHGRLLVTGLHYDHMQFVSAQEGDTTPSDPAFFDLLRTASAGRDENAPLYPDAATLQPFEERPDLRQARAEHDKIRQTHQAGSKEYQRSRFKVEFLLKELSRQAVERDRKSYFELIDSLRAQGQVTTDLVPCPPPNPHRSQYWPSLCAATEIGRFFHRTDFGEDGTATFRVMLLSFLGNRFGEDKVVSAAHPPSQKLEPRPQCLLCSRTFDQRAHLTRHNTNLHIAKGTFNTPFPCPKCPEVTIATPTEWSNHVEKTHGRQFAPNLPRAERLSSVQSSSSMASRERSARCLLCRGLFYPGRSFSRHLNREHIRAGAFKESFPCGPCKDIGKHITVINLDMWRVHVVEVHGQDPQTGGMLNREVPGNGKRKAAGEVTLPFTVPPKRQRRDAPQFSVEELKDLELIDPRLL</sequence>
<dbReference type="PROSITE" id="PS50157">
    <property type="entry name" value="ZINC_FINGER_C2H2_2"/>
    <property type="match status" value="1"/>
</dbReference>